<protein>
    <submittedName>
        <fullName evidence="2">Uncharacterized protein</fullName>
    </submittedName>
</protein>
<reference evidence="2 3" key="1">
    <citation type="journal article" date="2019" name="Int. J. Syst. Evol. Microbiol.">
        <title>The Global Catalogue of Microorganisms (GCM) 10K type strain sequencing project: providing services to taxonomists for standard genome sequencing and annotation.</title>
        <authorList>
            <consortium name="The Broad Institute Genomics Platform"/>
            <consortium name="The Broad Institute Genome Sequencing Center for Infectious Disease"/>
            <person name="Wu L."/>
            <person name="Ma J."/>
        </authorList>
    </citation>
    <scope>NUCLEOTIDE SEQUENCE [LARGE SCALE GENOMIC DNA]</scope>
    <source>
        <strain evidence="2 3">JCM 15933</strain>
    </source>
</reference>
<sequence>MAAARAGLAPRRGAALGRAMRRIRAISGWATAAMLAVAGAALTHLCVAFLPLVDIWAAHRPGTDAAAVRLGGWAALAVAVLTAWVAFAGWAGRARSNLAAFGIRATSAVPLMDVAVGSVGRSPLLRRRMTVLTWLWWLGLLLTVTAVGVAVLAGLDNLREIDDVRERVAAGGTVDRVLVSHLFGRQLLLRLPGAALGIAAAVVALILIARVTSAQYGRVARLRGSLVPPATLRALRSTNEDWTVVLPVAVGGTIRE</sequence>
<feature type="transmembrane region" description="Helical" evidence="1">
    <location>
        <begin position="131"/>
        <end position="155"/>
    </location>
</feature>
<dbReference type="Proteomes" id="UP001501470">
    <property type="component" value="Unassembled WGS sequence"/>
</dbReference>
<evidence type="ECO:0000313" key="2">
    <source>
        <dbReference type="EMBL" id="GAA1507541.1"/>
    </source>
</evidence>
<comment type="caution">
    <text evidence="2">The sequence shown here is derived from an EMBL/GenBank/DDBJ whole genome shotgun (WGS) entry which is preliminary data.</text>
</comment>
<evidence type="ECO:0000256" key="1">
    <source>
        <dbReference type="SAM" id="Phobius"/>
    </source>
</evidence>
<keyword evidence="1" id="KW-0812">Transmembrane</keyword>
<keyword evidence="1" id="KW-1133">Transmembrane helix</keyword>
<name>A0ABN1ZYK3_9ACTN</name>
<gene>
    <name evidence="2" type="ORF">GCM10009827_022140</name>
</gene>
<dbReference type="EMBL" id="BAAAQD010000003">
    <property type="protein sequence ID" value="GAA1507541.1"/>
    <property type="molecule type" value="Genomic_DNA"/>
</dbReference>
<keyword evidence="1" id="KW-0472">Membrane</keyword>
<accession>A0ABN1ZYK3</accession>
<organism evidence="2 3">
    <name type="scientific">Dactylosporangium maewongense</name>
    <dbReference type="NCBI Taxonomy" id="634393"/>
    <lineage>
        <taxon>Bacteria</taxon>
        <taxon>Bacillati</taxon>
        <taxon>Actinomycetota</taxon>
        <taxon>Actinomycetes</taxon>
        <taxon>Micromonosporales</taxon>
        <taxon>Micromonosporaceae</taxon>
        <taxon>Dactylosporangium</taxon>
    </lineage>
</organism>
<feature type="transmembrane region" description="Helical" evidence="1">
    <location>
        <begin position="187"/>
        <end position="208"/>
    </location>
</feature>
<feature type="transmembrane region" description="Helical" evidence="1">
    <location>
        <begin position="70"/>
        <end position="91"/>
    </location>
</feature>
<feature type="transmembrane region" description="Helical" evidence="1">
    <location>
        <begin position="28"/>
        <end position="50"/>
    </location>
</feature>
<evidence type="ECO:0000313" key="3">
    <source>
        <dbReference type="Proteomes" id="UP001501470"/>
    </source>
</evidence>
<keyword evidence="3" id="KW-1185">Reference proteome</keyword>
<proteinExistence type="predicted"/>